<protein>
    <submittedName>
        <fullName evidence="2">Uncharacterized protein</fullName>
    </submittedName>
</protein>
<dbReference type="RefSeq" id="WP_269036464.1">
    <property type="nucleotide sequence ID" value="NZ_CP114040.1"/>
</dbReference>
<organism evidence="2 3">
    <name type="scientific">Nannocystis punicea</name>
    <dbReference type="NCBI Taxonomy" id="2995304"/>
    <lineage>
        <taxon>Bacteria</taxon>
        <taxon>Pseudomonadati</taxon>
        <taxon>Myxococcota</taxon>
        <taxon>Polyangia</taxon>
        <taxon>Nannocystales</taxon>
        <taxon>Nannocystaceae</taxon>
        <taxon>Nannocystis</taxon>
    </lineage>
</organism>
<evidence type="ECO:0000313" key="3">
    <source>
        <dbReference type="Proteomes" id="UP001164459"/>
    </source>
</evidence>
<sequence>MAVEAPAEPGRSRPRTWQIYQRPLPGAEHSWGPPNGQMPAVVEVSEAPIDPNRTPPNGTPRMIIGAAMGTIGLVVFGLGIAARTTDVFGEDRRAGVPLIGGGLVVAAIGWGLFTHGVLRRKAFLRWQEGRATVAPTIGGAMLQLRF</sequence>
<keyword evidence="1" id="KW-0472">Membrane</keyword>
<accession>A0ABY7H4U1</accession>
<evidence type="ECO:0000256" key="1">
    <source>
        <dbReference type="SAM" id="Phobius"/>
    </source>
</evidence>
<keyword evidence="1" id="KW-1133">Transmembrane helix</keyword>
<proteinExistence type="predicted"/>
<evidence type="ECO:0000313" key="2">
    <source>
        <dbReference type="EMBL" id="WAS94127.1"/>
    </source>
</evidence>
<reference evidence="2" key="1">
    <citation type="submission" date="2022-11" db="EMBL/GenBank/DDBJ databases">
        <title>Minimal conservation of predation-associated metabolite biosynthetic gene clusters underscores biosynthetic potential of Myxococcota including descriptions for ten novel species: Archangium lansinium sp. nov., Myxococcus landrumus sp. nov., Nannocystis bai.</title>
        <authorList>
            <person name="Ahearne A."/>
            <person name="Stevens C."/>
            <person name="Dowd S."/>
        </authorList>
    </citation>
    <scope>NUCLEOTIDE SEQUENCE</scope>
    <source>
        <strain evidence="2">Fl3</strain>
    </source>
</reference>
<gene>
    <name evidence="2" type="ORF">O0S08_49020</name>
</gene>
<feature type="transmembrane region" description="Helical" evidence="1">
    <location>
        <begin position="62"/>
        <end position="82"/>
    </location>
</feature>
<keyword evidence="1" id="KW-0812">Transmembrane</keyword>
<keyword evidence="3" id="KW-1185">Reference proteome</keyword>
<dbReference type="Proteomes" id="UP001164459">
    <property type="component" value="Chromosome"/>
</dbReference>
<feature type="transmembrane region" description="Helical" evidence="1">
    <location>
        <begin position="94"/>
        <end position="118"/>
    </location>
</feature>
<dbReference type="EMBL" id="CP114040">
    <property type="protein sequence ID" value="WAS94127.1"/>
    <property type="molecule type" value="Genomic_DNA"/>
</dbReference>
<name>A0ABY7H4U1_9BACT</name>